<evidence type="ECO:0000313" key="2">
    <source>
        <dbReference type="EMBL" id="STZ66728.1"/>
    </source>
</evidence>
<dbReference type="AlphaFoldDB" id="A0A378TUS7"/>
<proteinExistence type="predicted"/>
<dbReference type="EMBL" id="UGQW01000001">
    <property type="protein sequence ID" value="STZ66728.1"/>
    <property type="molecule type" value="Genomic_DNA"/>
</dbReference>
<dbReference type="InterPro" id="IPR047111">
    <property type="entry name" value="YbaP-like"/>
</dbReference>
<evidence type="ECO:0000313" key="3">
    <source>
        <dbReference type="Proteomes" id="UP000254927"/>
    </source>
</evidence>
<dbReference type="CDD" id="cd14789">
    <property type="entry name" value="Tiki"/>
    <property type="match status" value="1"/>
</dbReference>
<reference evidence="2 3" key="1">
    <citation type="submission" date="2018-06" db="EMBL/GenBank/DDBJ databases">
        <authorList>
            <consortium name="Pathogen Informatics"/>
            <person name="Doyle S."/>
        </authorList>
    </citation>
    <scope>NUCLEOTIDE SEQUENCE [LARGE SCALE GENOMIC DNA]</scope>
    <source>
        <strain evidence="2 3">NCTC10660</strain>
    </source>
</reference>
<dbReference type="PANTHER" id="PTHR40590:SF1">
    <property type="entry name" value="CYTOPLASMIC PROTEIN"/>
    <property type="match status" value="1"/>
</dbReference>
<accession>A0A378TUS7</accession>
<dbReference type="Proteomes" id="UP000254927">
    <property type="component" value="Unassembled WGS sequence"/>
</dbReference>
<sequence length="314" mass="34929">MCKRLIRHAACLLFLSFPALAAAFDWHTPAMDSRLWKISKAGQPDSYLLGTHHVGRSGDALPDNIRRILQQSDRLITEVAMPSKPDAAYSRDVAAMRGRAFQNGGRKLSSVIGVENVAALKKRLSAYPSTAASAAGLDDMTPWGALMLQASVKPQGFQTASGIDRLLARAAEQYRIPADSLERYQDITRPYETLPTARIAELIAANNRHPEQAAAQIERQYALYHSGRLKELIRLSSDSSEYSKGLPPQSTAFWQNWLEQSVLLPRNRAWLPKILNELPKRRNLIAVGIAHLPDENGLIMQLRRQGYTVEPVAE</sequence>
<organism evidence="2 3">
    <name type="scientific">Neisseria elongata</name>
    <dbReference type="NCBI Taxonomy" id="495"/>
    <lineage>
        <taxon>Bacteria</taxon>
        <taxon>Pseudomonadati</taxon>
        <taxon>Pseudomonadota</taxon>
        <taxon>Betaproteobacteria</taxon>
        <taxon>Neisseriales</taxon>
        <taxon>Neisseriaceae</taxon>
        <taxon>Neisseria</taxon>
    </lineage>
</organism>
<dbReference type="Pfam" id="PF01963">
    <property type="entry name" value="TraB_PrgY_gumN"/>
    <property type="match status" value="1"/>
</dbReference>
<dbReference type="RefSeq" id="WP_074896422.1">
    <property type="nucleotide sequence ID" value="NZ_CP031252.1"/>
</dbReference>
<feature type="chain" id="PRO_5016698848" evidence="1">
    <location>
        <begin position="22"/>
        <end position="314"/>
    </location>
</feature>
<evidence type="ECO:0000256" key="1">
    <source>
        <dbReference type="SAM" id="SignalP"/>
    </source>
</evidence>
<protein>
    <submittedName>
        <fullName evidence="2">TraB family</fullName>
    </submittedName>
</protein>
<dbReference type="GeneID" id="93351196"/>
<dbReference type="InterPro" id="IPR002816">
    <property type="entry name" value="TraB/PrgY/GumN_fam"/>
</dbReference>
<dbReference type="PANTHER" id="PTHR40590">
    <property type="entry name" value="CYTOPLASMIC PROTEIN-RELATED"/>
    <property type="match status" value="1"/>
</dbReference>
<keyword evidence="1" id="KW-0732">Signal</keyword>
<gene>
    <name evidence="2" type="ORF">NCTC10660_00179</name>
</gene>
<feature type="signal peptide" evidence="1">
    <location>
        <begin position="1"/>
        <end position="21"/>
    </location>
</feature>
<name>A0A378TUS7_NEIEL</name>